<dbReference type="EMBL" id="AGNL01043662">
    <property type="protein sequence ID" value="EJK50449.1"/>
    <property type="molecule type" value="Genomic_DNA"/>
</dbReference>
<protein>
    <submittedName>
        <fullName evidence="2">Uncharacterized protein</fullName>
    </submittedName>
</protein>
<sequence length="203" mass="21924">ADDVSFLDDGLILRAFSERNANALEAQNVVEMSATRWTSKRLGGSSKEAEAEQAARKYYISIVQVAPVRATADEKPHKSSNSSPTTESTEKTMKIHFAVATAAALLSSANADVSPLADFAVDVSLLSPRRPVRPPRGTPGFPSLSLSRLTNWSNSPPSDELPAPDSSQPQAAGRRCCPDDNSVETCKERLGELRQNQKTNWGQ</sequence>
<feature type="region of interest" description="Disordered" evidence="1">
    <location>
        <begin position="70"/>
        <end position="90"/>
    </location>
</feature>
<dbReference type="Proteomes" id="UP000266841">
    <property type="component" value="Unassembled WGS sequence"/>
</dbReference>
<comment type="caution">
    <text evidence="2">The sequence shown here is derived from an EMBL/GenBank/DDBJ whole genome shotgun (WGS) entry which is preliminary data.</text>
</comment>
<gene>
    <name evidence="2" type="ORF">THAOC_30580</name>
</gene>
<feature type="compositionally biased region" description="Polar residues" evidence="1">
    <location>
        <begin position="144"/>
        <end position="157"/>
    </location>
</feature>
<name>K0RDV1_THAOC</name>
<evidence type="ECO:0000256" key="1">
    <source>
        <dbReference type="SAM" id="MobiDB-lite"/>
    </source>
</evidence>
<proteinExistence type="predicted"/>
<organism evidence="2 3">
    <name type="scientific">Thalassiosira oceanica</name>
    <name type="common">Marine diatom</name>
    <dbReference type="NCBI Taxonomy" id="159749"/>
    <lineage>
        <taxon>Eukaryota</taxon>
        <taxon>Sar</taxon>
        <taxon>Stramenopiles</taxon>
        <taxon>Ochrophyta</taxon>
        <taxon>Bacillariophyta</taxon>
        <taxon>Coscinodiscophyceae</taxon>
        <taxon>Thalassiosirophycidae</taxon>
        <taxon>Thalassiosirales</taxon>
        <taxon>Thalassiosiraceae</taxon>
        <taxon>Thalassiosira</taxon>
    </lineage>
</organism>
<keyword evidence="3" id="KW-1185">Reference proteome</keyword>
<feature type="non-terminal residue" evidence="2">
    <location>
        <position position="1"/>
    </location>
</feature>
<feature type="region of interest" description="Disordered" evidence="1">
    <location>
        <begin position="128"/>
        <end position="182"/>
    </location>
</feature>
<accession>K0RDV1</accession>
<reference evidence="2 3" key="1">
    <citation type="journal article" date="2012" name="Genome Biol.">
        <title>Genome and low-iron response of an oceanic diatom adapted to chronic iron limitation.</title>
        <authorList>
            <person name="Lommer M."/>
            <person name="Specht M."/>
            <person name="Roy A.S."/>
            <person name="Kraemer L."/>
            <person name="Andreson R."/>
            <person name="Gutowska M.A."/>
            <person name="Wolf J."/>
            <person name="Bergner S.V."/>
            <person name="Schilhabel M.B."/>
            <person name="Klostermeier U.C."/>
            <person name="Beiko R.G."/>
            <person name="Rosenstiel P."/>
            <person name="Hippler M."/>
            <person name="Laroche J."/>
        </authorList>
    </citation>
    <scope>NUCLEOTIDE SEQUENCE [LARGE SCALE GENOMIC DNA]</scope>
    <source>
        <strain evidence="2 3">CCMP1005</strain>
    </source>
</reference>
<dbReference type="AlphaFoldDB" id="K0RDV1"/>
<evidence type="ECO:0000313" key="3">
    <source>
        <dbReference type="Proteomes" id="UP000266841"/>
    </source>
</evidence>
<evidence type="ECO:0000313" key="2">
    <source>
        <dbReference type="EMBL" id="EJK50449.1"/>
    </source>
</evidence>